<evidence type="ECO:0000259" key="7">
    <source>
        <dbReference type="PROSITE" id="PS51307"/>
    </source>
</evidence>
<evidence type="ECO:0000256" key="5">
    <source>
        <dbReference type="SAM" id="Coils"/>
    </source>
</evidence>
<dbReference type="PROSITE" id="PS51307">
    <property type="entry name" value="ASD2"/>
    <property type="match status" value="1"/>
</dbReference>
<comment type="subcellular location">
    <subcellularLocation>
        <location evidence="1">Cytoplasm</location>
        <location evidence="1">Cytoskeleton</location>
    </subcellularLocation>
</comment>
<evidence type="ECO:0000256" key="4">
    <source>
        <dbReference type="ARBA" id="ARBA00023212"/>
    </source>
</evidence>
<evidence type="ECO:0000256" key="6">
    <source>
        <dbReference type="SAM" id="MobiDB-lite"/>
    </source>
</evidence>
<keyword evidence="4" id="KW-0206">Cytoskeleton</keyword>
<accession>A0AAV6GA68</accession>
<keyword evidence="9" id="KW-1185">Reference proteome</keyword>
<feature type="region of interest" description="Disordered" evidence="6">
    <location>
        <begin position="192"/>
        <end position="223"/>
    </location>
</feature>
<dbReference type="GO" id="GO:0043296">
    <property type="term" value="C:apical junction complex"/>
    <property type="evidence" value="ECO:0007669"/>
    <property type="project" value="TreeGrafter"/>
</dbReference>
<gene>
    <name evidence="8" type="ORF">AALO_G00160860</name>
</gene>
<dbReference type="InterPro" id="IPR027685">
    <property type="entry name" value="Shroom_fam"/>
</dbReference>
<dbReference type="Gene3D" id="6.10.250.3120">
    <property type="match status" value="1"/>
</dbReference>
<proteinExistence type="inferred from homology"/>
<dbReference type="GO" id="GO:0051015">
    <property type="term" value="F:actin filament binding"/>
    <property type="evidence" value="ECO:0007669"/>
    <property type="project" value="InterPro"/>
</dbReference>
<dbReference type="GO" id="GO:0030864">
    <property type="term" value="C:cortical actin cytoskeleton"/>
    <property type="evidence" value="ECO:0007669"/>
    <property type="project" value="TreeGrafter"/>
</dbReference>
<protein>
    <recommendedName>
        <fullName evidence="7">ASD2 domain-containing protein</fullName>
    </recommendedName>
</protein>
<organism evidence="8 9">
    <name type="scientific">Alosa alosa</name>
    <name type="common">allis shad</name>
    <dbReference type="NCBI Taxonomy" id="278164"/>
    <lineage>
        <taxon>Eukaryota</taxon>
        <taxon>Metazoa</taxon>
        <taxon>Chordata</taxon>
        <taxon>Craniata</taxon>
        <taxon>Vertebrata</taxon>
        <taxon>Euteleostomi</taxon>
        <taxon>Actinopterygii</taxon>
        <taxon>Neopterygii</taxon>
        <taxon>Teleostei</taxon>
        <taxon>Clupei</taxon>
        <taxon>Clupeiformes</taxon>
        <taxon>Clupeoidei</taxon>
        <taxon>Clupeidae</taxon>
        <taxon>Alosa</taxon>
    </lineage>
</organism>
<comment type="caution">
    <text evidence="8">The sequence shown here is derived from an EMBL/GenBank/DDBJ whole genome shotgun (WGS) entry which is preliminary data.</text>
</comment>
<dbReference type="GO" id="GO:0007015">
    <property type="term" value="P:actin filament organization"/>
    <property type="evidence" value="ECO:0007669"/>
    <property type="project" value="TreeGrafter"/>
</dbReference>
<dbReference type="PANTHER" id="PTHR15012">
    <property type="entry name" value="APICAL PROTEIN/SHROOM-RELATED"/>
    <property type="match status" value="1"/>
</dbReference>
<sequence length="223" mass="24862">METDLDEDEADLTQKQGELLHALALSVALLRGEKEQLAGEQKSCSALGGSMEVLVQERCKPNERDKYRMFIGDLDKIVNLLLSLSGRLARVESALAALEREAETEDSRVERESLQQKRRQLCSQQEDACELKENLDRRERVVLDFLAGYLTAAQLRDHRRYVRLKPALLIRQRHLDELIRLAEEQLQRLAESLPAASGPAPAASGPAPALVPTSPRSTAVTSL</sequence>
<dbReference type="PANTHER" id="PTHR15012:SF33">
    <property type="entry name" value="PROTEIN SHROOM3"/>
    <property type="match status" value="1"/>
</dbReference>
<dbReference type="AlphaFoldDB" id="A0AAV6GA68"/>
<evidence type="ECO:0000256" key="3">
    <source>
        <dbReference type="ARBA" id="ARBA00022490"/>
    </source>
</evidence>
<dbReference type="InterPro" id="IPR014799">
    <property type="entry name" value="ASD2_dom"/>
</dbReference>
<evidence type="ECO:0000256" key="1">
    <source>
        <dbReference type="ARBA" id="ARBA00004245"/>
    </source>
</evidence>
<name>A0AAV6GA68_9TELE</name>
<feature type="coiled-coil region" evidence="5">
    <location>
        <begin position="81"/>
        <end position="115"/>
    </location>
</feature>
<dbReference type="GO" id="GO:0016324">
    <property type="term" value="C:apical plasma membrane"/>
    <property type="evidence" value="ECO:0007669"/>
    <property type="project" value="TreeGrafter"/>
</dbReference>
<dbReference type="EMBL" id="JADWDJ010000012">
    <property type="protein sequence ID" value="KAG5272029.1"/>
    <property type="molecule type" value="Genomic_DNA"/>
</dbReference>
<evidence type="ECO:0000313" key="9">
    <source>
        <dbReference type="Proteomes" id="UP000823561"/>
    </source>
</evidence>
<evidence type="ECO:0000256" key="2">
    <source>
        <dbReference type="ARBA" id="ARBA00006469"/>
    </source>
</evidence>
<evidence type="ECO:0000313" key="8">
    <source>
        <dbReference type="EMBL" id="KAG5272029.1"/>
    </source>
</evidence>
<feature type="compositionally biased region" description="Low complexity" evidence="6">
    <location>
        <begin position="194"/>
        <end position="208"/>
    </location>
</feature>
<feature type="compositionally biased region" description="Polar residues" evidence="6">
    <location>
        <begin position="214"/>
        <end position="223"/>
    </location>
</feature>
<dbReference type="Proteomes" id="UP000823561">
    <property type="component" value="Chromosome 12"/>
</dbReference>
<keyword evidence="5" id="KW-0175">Coiled coil</keyword>
<feature type="domain" description="ASD2" evidence="7">
    <location>
        <begin position="1"/>
        <end position="194"/>
    </location>
</feature>
<keyword evidence="3" id="KW-0963">Cytoplasm</keyword>
<dbReference type="GO" id="GO:0005912">
    <property type="term" value="C:adherens junction"/>
    <property type="evidence" value="ECO:0007669"/>
    <property type="project" value="TreeGrafter"/>
</dbReference>
<reference evidence="8" key="1">
    <citation type="submission" date="2020-10" db="EMBL/GenBank/DDBJ databases">
        <title>Chromosome-scale genome assembly of the Allis shad, Alosa alosa.</title>
        <authorList>
            <person name="Margot Z."/>
            <person name="Christophe K."/>
            <person name="Cabau C."/>
            <person name="Louis A."/>
            <person name="Berthelot C."/>
            <person name="Parey E."/>
            <person name="Roest Crollius H."/>
            <person name="Montfort J."/>
            <person name="Robinson-Rechavi M."/>
            <person name="Bucao C."/>
            <person name="Bouchez O."/>
            <person name="Gislard M."/>
            <person name="Lluch J."/>
            <person name="Milhes M."/>
            <person name="Lampietro C."/>
            <person name="Lopez Roques C."/>
            <person name="Donnadieu C."/>
            <person name="Braasch I."/>
            <person name="Desvignes T."/>
            <person name="Postlethwait J."/>
            <person name="Bobe J."/>
            <person name="Guiguen Y."/>
        </authorList>
    </citation>
    <scope>NUCLEOTIDE SEQUENCE</scope>
    <source>
        <strain evidence="8">M-15738</strain>
        <tissue evidence="8">Blood</tissue>
    </source>
</reference>
<dbReference type="Pfam" id="PF08687">
    <property type="entry name" value="ASD2"/>
    <property type="match status" value="1"/>
</dbReference>
<comment type="similarity">
    <text evidence="2">Belongs to the shroom family.</text>
</comment>